<dbReference type="SUPFAM" id="SSF51735">
    <property type="entry name" value="NAD(P)-binding Rossmann-fold domains"/>
    <property type="match status" value="1"/>
</dbReference>
<sequence>MTKTLNAEGKPKVALITGITGQDGSYLAEFLLKKDYIVHGIKRRTSLFNTDRIDHLYEDPHVENRNFILHYGDMTDSMNLTRIIQETQPDEIYNLAAMSHVHVSFETPEYVANADGTGTLRILEAVKLLGLTKKTKIYQASTSELYGKVQETPQSETTPFYPRSPYAVAKMYAYWITVNYREAYGMFACNGILFNHESPVRGETFVTRKITRAASKIALGLQDKLYLGNLDAKRDWGHAKDYVRMMWMILQAQEPEDWVIATGQTTTVRDFVKFSFAYAGINLRFEGVGVDEVGIIDSLDLNKAKESNIDISHLKINQTVVAVDPRYFRPTEVDLLLGDPSKAEKKLGWNREYNLQDLVNDMMKSDLKLMTKDVYLKDGGYKTMSYYE</sequence>
<comment type="cofactor">
    <cofactor evidence="2 7">
        <name>NADP(+)</name>
        <dbReference type="ChEBI" id="CHEBI:58349"/>
    </cofactor>
</comment>
<dbReference type="RefSeq" id="WP_105915373.1">
    <property type="nucleotide sequence ID" value="NZ_NXGE01000003.1"/>
</dbReference>
<dbReference type="Proteomes" id="UP000238281">
    <property type="component" value="Unassembled WGS sequence"/>
</dbReference>
<dbReference type="AlphaFoldDB" id="A0A2S9T6K6"/>
<dbReference type="NCBIfam" id="TIGR01472">
    <property type="entry name" value="gmd"/>
    <property type="match status" value="1"/>
</dbReference>
<organism evidence="9 10">
    <name type="scientific">Aliarcobacter cryaerophilus</name>
    <dbReference type="NCBI Taxonomy" id="28198"/>
    <lineage>
        <taxon>Bacteria</taxon>
        <taxon>Pseudomonadati</taxon>
        <taxon>Campylobacterota</taxon>
        <taxon>Epsilonproteobacteria</taxon>
        <taxon>Campylobacterales</taxon>
        <taxon>Arcobacteraceae</taxon>
        <taxon>Aliarcobacter</taxon>
    </lineage>
</organism>
<dbReference type="GO" id="GO:0042351">
    <property type="term" value="P:'de novo' GDP-L-fucose biosynthetic process"/>
    <property type="evidence" value="ECO:0007669"/>
    <property type="project" value="TreeGrafter"/>
</dbReference>
<evidence type="ECO:0000313" key="9">
    <source>
        <dbReference type="EMBL" id="PRM94468.1"/>
    </source>
</evidence>
<dbReference type="InterPro" id="IPR016040">
    <property type="entry name" value="NAD(P)-bd_dom"/>
</dbReference>
<dbReference type="InterPro" id="IPR006368">
    <property type="entry name" value="GDP_Man_deHydtase"/>
</dbReference>
<dbReference type="EMBL" id="NXGE01000003">
    <property type="protein sequence ID" value="PRM94468.1"/>
    <property type="molecule type" value="Genomic_DNA"/>
</dbReference>
<keyword evidence="7" id="KW-0521">NADP</keyword>
<accession>A0A2S9T6K6</accession>
<proteinExistence type="inferred from homology"/>
<dbReference type="Gene3D" id="3.90.25.10">
    <property type="entry name" value="UDP-galactose 4-epimerase, domain 1"/>
    <property type="match status" value="1"/>
</dbReference>
<comment type="caution">
    <text evidence="7">Lacks conserved residue(s) required for the propagation of feature annotation.</text>
</comment>
<evidence type="ECO:0000256" key="1">
    <source>
        <dbReference type="ARBA" id="ARBA00000188"/>
    </source>
</evidence>
<evidence type="ECO:0000256" key="6">
    <source>
        <dbReference type="ARBA" id="ARBA00059383"/>
    </source>
</evidence>
<dbReference type="PANTHER" id="PTHR43715">
    <property type="entry name" value="GDP-MANNOSE 4,6-DEHYDRATASE"/>
    <property type="match status" value="1"/>
</dbReference>
<protein>
    <recommendedName>
        <fullName evidence="4 7">GDP-mannose 4,6-dehydratase</fullName>
        <ecNumber evidence="4 7">4.2.1.47</ecNumber>
    </recommendedName>
    <alternativeName>
        <fullName evidence="7">GDP-D-mannose dehydratase</fullName>
    </alternativeName>
</protein>
<dbReference type="GO" id="GO:0070401">
    <property type="term" value="F:NADP+ binding"/>
    <property type="evidence" value="ECO:0007669"/>
    <property type="project" value="UniProtKB-UniRule"/>
</dbReference>
<comment type="catalytic activity">
    <reaction evidence="1 7">
        <text>GDP-alpha-D-mannose = GDP-4-dehydro-alpha-D-rhamnose + H2O</text>
        <dbReference type="Rhea" id="RHEA:23820"/>
        <dbReference type="ChEBI" id="CHEBI:15377"/>
        <dbReference type="ChEBI" id="CHEBI:57527"/>
        <dbReference type="ChEBI" id="CHEBI:57964"/>
        <dbReference type="EC" id="4.2.1.47"/>
    </reaction>
</comment>
<evidence type="ECO:0000256" key="5">
    <source>
        <dbReference type="ARBA" id="ARBA00023239"/>
    </source>
</evidence>
<evidence type="ECO:0000259" key="8">
    <source>
        <dbReference type="Pfam" id="PF16363"/>
    </source>
</evidence>
<reference evidence="9 10" key="1">
    <citation type="submission" date="2017-09" db="EMBL/GenBank/DDBJ databases">
        <title>Reassesment of A. cryaerophilus.</title>
        <authorList>
            <person name="Perez-Cataluna A."/>
            <person name="Collado L."/>
            <person name="Salgado O."/>
            <person name="Lefinanco V."/>
            <person name="Figueras M.J."/>
        </authorList>
    </citation>
    <scope>NUCLEOTIDE SEQUENCE [LARGE SCALE GENOMIC DNA]</scope>
    <source>
        <strain evidence="9 10">LMG 10210</strain>
    </source>
</reference>
<gene>
    <name evidence="7 9" type="primary">gmd</name>
    <name evidence="9" type="ORF">CJ673_06145</name>
</gene>
<dbReference type="InterPro" id="IPR036291">
    <property type="entry name" value="NAD(P)-bd_dom_sf"/>
</dbReference>
<evidence type="ECO:0000256" key="4">
    <source>
        <dbReference type="ARBA" id="ARBA00011989"/>
    </source>
</evidence>
<feature type="domain" description="NAD(P)-binding" evidence="8">
    <location>
        <begin position="15"/>
        <end position="362"/>
    </location>
</feature>
<dbReference type="Gene3D" id="3.40.50.720">
    <property type="entry name" value="NAD(P)-binding Rossmann-like Domain"/>
    <property type="match status" value="1"/>
</dbReference>
<dbReference type="PANTHER" id="PTHR43715:SF1">
    <property type="entry name" value="GDP-MANNOSE 4,6 DEHYDRATASE"/>
    <property type="match status" value="1"/>
</dbReference>
<comment type="function">
    <text evidence="6 7">Catalyzes the conversion of GDP-D-mannose to GDP-4-dehydro-6-deoxy-D-mannose.</text>
</comment>
<evidence type="ECO:0000256" key="7">
    <source>
        <dbReference type="HAMAP-Rule" id="MF_00955"/>
    </source>
</evidence>
<keyword evidence="5 7" id="KW-0456">Lyase</keyword>
<dbReference type="Pfam" id="PF16363">
    <property type="entry name" value="GDP_Man_Dehyd"/>
    <property type="match status" value="1"/>
</dbReference>
<dbReference type="EC" id="4.2.1.47" evidence="4 7"/>
<dbReference type="CDD" id="cd05260">
    <property type="entry name" value="GDP_MD_SDR_e"/>
    <property type="match status" value="1"/>
</dbReference>
<dbReference type="FunFam" id="3.40.50.720:FF:000924">
    <property type="entry name" value="GDP-mannose 4,6 dehydratase"/>
    <property type="match status" value="1"/>
</dbReference>
<evidence type="ECO:0000256" key="2">
    <source>
        <dbReference type="ARBA" id="ARBA00001937"/>
    </source>
</evidence>
<name>A0A2S9T6K6_9BACT</name>
<evidence type="ECO:0000313" key="10">
    <source>
        <dbReference type="Proteomes" id="UP000238281"/>
    </source>
</evidence>
<comment type="similarity">
    <text evidence="3 7">Belongs to the NAD(P)-dependent epimerase/dehydratase family. GDP-mannose 4,6-dehydratase subfamily.</text>
</comment>
<dbReference type="HAMAP" id="MF_00955">
    <property type="entry name" value="GDP_Man_dehydratase"/>
    <property type="match status" value="1"/>
</dbReference>
<evidence type="ECO:0000256" key="3">
    <source>
        <dbReference type="ARBA" id="ARBA00009263"/>
    </source>
</evidence>
<dbReference type="STRING" id="28198.GCA_001572855_00680"/>
<dbReference type="GO" id="GO:0008446">
    <property type="term" value="F:GDP-mannose 4,6-dehydratase activity"/>
    <property type="evidence" value="ECO:0007669"/>
    <property type="project" value="UniProtKB-UniRule"/>
</dbReference>
<comment type="caution">
    <text evidence="9">The sequence shown here is derived from an EMBL/GenBank/DDBJ whole genome shotgun (WGS) entry which is preliminary data.</text>
</comment>